<keyword evidence="2 4" id="KW-0863">Zinc-finger</keyword>
<gene>
    <name evidence="6" type="ORF">SSX86_020048</name>
</gene>
<comment type="caution">
    <text evidence="6">The sequence shown here is derived from an EMBL/GenBank/DDBJ whole genome shotgun (WGS) entry which is preliminary data.</text>
</comment>
<name>A0AAP0D108_9ASTR</name>
<dbReference type="GO" id="GO:0008270">
    <property type="term" value="F:zinc ion binding"/>
    <property type="evidence" value="ECO:0007669"/>
    <property type="project" value="UniProtKB-KW"/>
</dbReference>
<dbReference type="InterPro" id="IPR001841">
    <property type="entry name" value="Znf_RING"/>
</dbReference>
<dbReference type="Proteomes" id="UP001408789">
    <property type="component" value="Unassembled WGS sequence"/>
</dbReference>
<sequence>MAVETAHLTLFPPQIPPSNRIMMMIGAVDKHSDGNAGLGYCTIYPPLSGTSTVETLLPMYSSGFTNLDPAKPDTELTYTLPVSRKRSRDFSSVCTFSGEPHSNWKVWNPIDRSASFTFLGDDLSSQIRQQQFEIDQFVARHTEKVRSEIEAKRRRNSMKLIASIEEGITQRLRTKEDEIANMTKLNWALEDKIKSLCIENQIWRELAQTNEATANALRGNLKQILDQVVHGELTDDAESCCESNNGNEQAIGEHDCGNSNYVKRRLCKRCGEGEPCVLLLPCRHLCLCTVCVSSIDFCPICKSAKTISVHVRMS</sequence>
<evidence type="ECO:0000313" key="7">
    <source>
        <dbReference type="Proteomes" id="UP001408789"/>
    </source>
</evidence>
<evidence type="ECO:0000256" key="3">
    <source>
        <dbReference type="ARBA" id="ARBA00022833"/>
    </source>
</evidence>
<dbReference type="GO" id="GO:0043067">
    <property type="term" value="P:regulation of programmed cell death"/>
    <property type="evidence" value="ECO:0007669"/>
    <property type="project" value="TreeGrafter"/>
</dbReference>
<evidence type="ECO:0000256" key="1">
    <source>
        <dbReference type="ARBA" id="ARBA00022723"/>
    </source>
</evidence>
<accession>A0AAP0D108</accession>
<evidence type="ECO:0000313" key="6">
    <source>
        <dbReference type="EMBL" id="KAK9062858.1"/>
    </source>
</evidence>
<dbReference type="PANTHER" id="PTHR42647">
    <property type="entry name" value="SBP (S-RIBONUCLEASE BINDING PROTEIN) FAMILY PROTEIN"/>
    <property type="match status" value="1"/>
</dbReference>
<evidence type="ECO:0000256" key="2">
    <source>
        <dbReference type="ARBA" id="ARBA00022771"/>
    </source>
</evidence>
<keyword evidence="1" id="KW-0479">Metal-binding</keyword>
<dbReference type="Pfam" id="PF13920">
    <property type="entry name" value="zf-C3HC4_3"/>
    <property type="match status" value="1"/>
</dbReference>
<organism evidence="6 7">
    <name type="scientific">Deinandra increscens subsp. villosa</name>
    <dbReference type="NCBI Taxonomy" id="3103831"/>
    <lineage>
        <taxon>Eukaryota</taxon>
        <taxon>Viridiplantae</taxon>
        <taxon>Streptophyta</taxon>
        <taxon>Embryophyta</taxon>
        <taxon>Tracheophyta</taxon>
        <taxon>Spermatophyta</taxon>
        <taxon>Magnoliopsida</taxon>
        <taxon>eudicotyledons</taxon>
        <taxon>Gunneridae</taxon>
        <taxon>Pentapetalae</taxon>
        <taxon>asterids</taxon>
        <taxon>campanulids</taxon>
        <taxon>Asterales</taxon>
        <taxon>Asteraceae</taxon>
        <taxon>Asteroideae</taxon>
        <taxon>Heliantheae alliance</taxon>
        <taxon>Madieae</taxon>
        <taxon>Madiinae</taxon>
        <taxon>Deinandra</taxon>
    </lineage>
</organism>
<keyword evidence="3" id="KW-0862">Zinc</keyword>
<dbReference type="AlphaFoldDB" id="A0AAP0D108"/>
<dbReference type="Gene3D" id="1.10.1170.10">
    <property type="entry name" value="Inhibitor Of Apoptosis Protein (2mihbC-IAP-1), Chain A"/>
    <property type="match status" value="1"/>
</dbReference>
<dbReference type="GO" id="GO:0004842">
    <property type="term" value="F:ubiquitin-protein transferase activity"/>
    <property type="evidence" value="ECO:0007669"/>
    <property type="project" value="TreeGrafter"/>
</dbReference>
<dbReference type="InterPro" id="IPR011029">
    <property type="entry name" value="DEATH-like_dom_sf"/>
</dbReference>
<protein>
    <recommendedName>
        <fullName evidence="5">RING-type domain-containing protein</fullName>
    </recommendedName>
</protein>
<dbReference type="PROSITE" id="PS50089">
    <property type="entry name" value="ZF_RING_2"/>
    <property type="match status" value="1"/>
</dbReference>
<evidence type="ECO:0000256" key="4">
    <source>
        <dbReference type="PROSITE-ProRule" id="PRU00175"/>
    </source>
</evidence>
<evidence type="ECO:0000259" key="5">
    <source>
        <dbReference type="PROSITE" id="PS50089"/>
    </source>
</evidence>
<keyword evidence="7" id="KW-1185">Reference proteome</keyword>
<reference evidence="6 7" key="1">
    <citation type="submission" date="2024-04" db="EMBL/GenBank/DDBJ databases">
        <title>The reference genome of an endangered Asteraceae, Deinandra increscens subsp. villosa, native to the Central Coast of California.</title>
        <authorList>
            <person name="Guilliams M."/>
            <person name="Hasenstab-Lehman K."/>
            <person name="Meyer R."/>
            <person name="Mcevoy S."/>
        </authorList>
    </citation>
    <scope>NUCLEOTIDE SEQUENCE [LARGE SCALE GENOMIC DNA]</scope>
    <source>
        <tissue evidence="6">Leaf</tissue>
    </source>
</reference>
<dbReference type="Gene3D" id="1.10.8.10">
    <property type="entry name" value="DNA helicase RuvA subunit, C-terminal domain"/>
    <property type="match status" value="1"/>
</dbReference>
<dbReference type="PANTHER" id="PTHR42647:SF12">
    <property type="entry name" value="BOI-RELATED E3 UBIQUITIN-PROTEIN LIGASE 2-RELATED"/>
    <property type="match status" value="1"/>
</dbReference>
<dbReference type="CDD" id="cd16649">
    <property type="entry name" value="mRING-HC-C3HC5_CGRF1-like"/>
    <property type="match status" value="1"/>
</dbReference>
<proteinExistence type="predicted"/>
<dbReference type="Gene3D" id="1.10.533.10">
    <property type="entry name" value="Death Domain, Fas"/>
    <property type="match status" value="1"/>
</dbReference>
<feature type="domain" description="RING-type" evidence="5">
    <location>
        <begin position="267"/>
        <end position="302"/>
    </location>
</feature>
<dbReference type="EMBL" id="JBCNJP010000019">
    <property type="protein sequence ID" value="KAK9062858.1"/>
    <property type="molecule type" value="Genomic_DNA"/>
</dbReference>